<keyword evidence="2" id="KW-1185">Reference proteome</keyword>
<gene>
    <name evidence="1" type="ORF">E2C01_017278</name>
</gene>
<protein>
    <recommendedName>
        <fullName evidence="3">C-type lectin domain-containing protein</fullName>
    </recommendedName>
</protein>
<dbReference type="EMBL" id="VSRR010001300">
    <property type="protein sequence ID" value="MPC24203.1"/>
    <property type="molecule type" value="Genomic_DNA"/>
</dbReference>
<accession>A0A5B7DT72</accession>
<dbReference type="AlphaFoldDB" id="A0A5B7DT72"/>
<evidence type="ECO:0000313" key="2">
    <source>
        <dbReference type="Proteomes" id="UP000324222"/>
    </source>
</evidence>
<name>A0A5B7DT72_PORTR</name>
<comment type="caution">
    <text evidence="1">The sequence shown here is derived from an EMBL/GenBank/DDBJ whole genome shotgun (WGS) entry which is preliminary data.</text>
</comment>
<proteinExistence type="predicted"/>
<dbReference type="Proteomes" id="UP000324222">
    <property type="component" value="Unassembled WGS sequence"/>
</dbReference>
<organism evidence="1 2">
    <name type="scientific">Portunus trituberculatus</name>
    <name type="common">Swimming crab</name>
    <name type="synonym">Neptunus trituberculatus</name>
    <dbReference type="NCBI Taxonomy" id="210409"/>
    <lineage>
        <taxon>Eukaryota</taxon>
        <taxon>Metazoa</taxon>
        <taxon>Ecdysozoa</taxon>
        <taxon>Arthropoda</taxon>
        <taxon>Crustacea</taxon>
        <taxon>Multicrustacea</taxon>
        <taxon>Malacostraca</taxon>
        <taxon>Eumalacostraca</taxon>
        <taxon>Eucarida</taxon>
        <taxon>Decapoda</taxon>
        <taxon>Pleocyemata</taxon>
        <taxon>Brachyura</taxon>
        <taxon>Eubrachyura</taxon>
        <taxon>Portunoidea</taxon>
        <taxon>Portunidae</taxon>
        <taxon>Portuninae</taxon>
        <taxon>Portunus</taxon>
    </lineage>
</organism>
<evidence type="ECO:0000313" key="1">
    <source>
        <dbReference type="EMBL" id="MPC24203.1"/>
    </source>
</evidence>
<evidence type="ECO:0008006" key="3">
    <source>
        <dbReference type="Google" id="ProtNLM"/>
    </source>
</evidence>
<reference evidence="1 2" key="1">
    <citation type="submission" date="2019-05" db="EMBL/GenBank/DDBJ databases">
        <title>Another draft genome of Portunus trituberculatus and its Hox gene families provides insights of decapod evolution.</title>
        <authorList>
            <person name="Jeong J.-H."/>
            <person name="Song I."/>
            <person name="Kim S."/>
            <person name="Choi T."/>
            <person name="Kim D."/>
            <person name="Ryu S."/>
            <person name="Kim W."/>
        </authorList>
    </citation>
    <scope>NUCLEOTIDE SEQUENCE [LARGE SCALE GENOMIC DNA]</scope>
    <source>
        <tissue evidence="1">Muscle</tissue>
    </source>
</reference>
<sequence>MVANVNRGAALQHQQVTADGIQRYILGQEVSDLGARQAVVLARPGQAGQDSWRVVKCPSWSCSHQPLPACPSCRRPSPRCSITQPVAPQFDIPQGVLPPLPQCPSTYPLVHVAYQGSLYHFSWCFQSGHRFTHQQAADYCNSLNHLGQPYHFQVLRIDDTTEVSFIHYLLSYCESAARSPAAAGCALCCVFKMAVQFVGTNAHAAVWIRDTTTTAAAPYSIRGFINRSGVNQPGHDCLTVEAALLALHSIWVHENTCSSELSPPVHCRIVHCSIVPHYSQVIRNNLDPRSCLPPLQPGGLTLVKTVCSILRSLGVVVPQEEIVPGPPPWMLPIPRVCYTPTSKTAPTTLQRQLALETIASVQASHHLYTDGSLLSDRKAGSAVLSLDTDPPPGGWVGRKLPNSSSSTFCIRCSDMVDSLAKTACDLPAADLSPSPSLSCCLKEVRVAALLDTSHRRDQQRPASVSIHHYDTFRHHRYKYRRRGLMQAADYCNSLNHLSQPYHFQVLRIDDTTEVSFIHYLLSYCEYDARRPSAACCCCGCALCCVVDCEVYAHAAVWTRDTTATAPYSIRGFINRSSVNQPGHDCLSVEAALLALHSIWVHENTCSNAKLVVCEARY</sequence>
<dbReference type="OrthoDB" id="6399541at2759"/>